<keyword evidence="2" id="KW-1185">Reference proteome</keyword>
<proteinExistence type="predicted"/>
<sequence length="154" mass="16785">MPSNEYIFQEEDYDVFGEDGMLIGIELCVSGNVRHPETLKSGRSLFKGATSNALGKGLTFERPFVCQNGSGDNSCRAPSAVLPNIAVTASLYARQAIIVAARSNYSIISVLEKTDPSLIRMDEEDILAYHDAFRSLLNYIAAGVRARSSIAKTF</sequence>
<dbReference type="EMBL" id="KL660741">
    <property type="protein sequence ID" value="KFA63399.1"/>
    <property type="molecule type" value="Genomic_DNA"/>
</dbReference>
<organism evidence="1 2">
    <name type="scientific">Stachybotrys chlorohalonatus (strain IBT 40285)</name>
    <dbReference type="NCBI Taxonomy" id="1283841"/>
    <lineage>
        <taxon>Eukaryota</taxon>
        <taxon>Fungi</taxon>
        <taxon>Dikarya</taxon>
        <taxon>Ascomycota</taxon>
        <taxon>Pezizomycotina</taxon>
        <taxon>Sordariomycetes</taxon>
        <taxon>Hypocreomycetidae</taxon>
        <taxon>Hypocreales</taxon>
        <taxon>Stachybotryaceae</taxon>
        <taxon>Stachybotrys</taxon>
    </lineage>
</organism>
<evidence type="ECO:0000313" key="1">
    <source>
        <dbReference type="EMBL" id="KFA63399.1"/>
    </source>
</evidence>
<name>A0A084QHG4_STAC4</name>
<gene>
    <name evidence="1" type="ORF">S40285_09940</name>
</gene>
<dbReference type="InParanoid" id="A0A084QHG4"/>
<evidence type="ECO:0000313" key="2">
    <source>
        <dbReference type="Proteomes" id="UP000028524"/>
    </source>
</evidence>
<accession>A0A084QHG4</accession>
<dbReference type="Proteomes" id="UP000028524">
    <property type="component" value="Unassembled WGS sequence"/>
</dbReference>
<dbReference type="AlphaFoldDB" id="A0A084QHG4"/>
<dbReference type="HOGENOM" id="CLU_1705399_0_0_1"/>
<protein>
    <submittedName>
        <fullName evidence="1">Uncharacterized protein</fullName>
    </submittedName>
</protein>
<reference evidence="1 2" key="1">
    <citation type="journal article" date="2014" name="BMC Genomics">
        <title>Comparative genome sequencing reveals chemotype-specific gene clusters in the toxigenic black mold Stachybotrys.</title>
        <authorList>
            <person name="Semeiks J."/>
            <person name="Borek D."/>
            <person name="Otwinowski Z."/>
            <person name="Grishin N.V."/>
        </authorList>
    </citation>
    <scope>NUCLEOTIDE SEQUENCE [LARGE SCALE GENOMIC DNA]</scope>
    <source>
        <strain evidence="1 2">IBT 40285</strain>
    </source>
</reference>
<dbReference type="OrthoDB" id="5083987at2759"/>